<dbReference type="EMBL" id="JAXAVX010000004">
    <property type="protein sequence ID" value="MDX8151869.1"/>
    <property type="molecule type" value="Genomic_DNA"/>
</dbReference>
<reference evidence="2 3" key="1">
    <citation type="submission" date="2023-11" db="EMBL/GenBank/DDBJ databases">
        <authorList>
            <person name="Xu M."/>
            <person name="Jiang T."/>
        </authorList>
    </citation>
    <scope>NUCLEOTIDE SEQUENCE [LARGE SCALE GENOMIC DNA]</scope>
    <source>
        <strain evidence="2 3">SD</strain>
    </source>
</reference>
<feature type="transmembrane region" description="Helical" evidence="1">
    <location>
        <begin position="50"/>
        <end position="69"/>
    </location>
</feature>
<comment type="caution">
    <text evidence="2">The sequence shown here is derived from an EMBL/GenBank/DDBJ whole genome shotgun (WGS) entry which is preliminary data.</text>
</comment>
<feature type="transmembrane region" description="Helical" evidence="1">
    <location>
        <begin position="75"/>
        <end position="96"/>
    </location>
</feature>
<evidence type="ECO:0000256" key="1">
    <source>
        <dbReference type="SAM" id="Phobius"/>
    </source>
</evidence>
<sequence>MARRSQTAQIIVQIRGALKAARETRQVARAMDDLGDEIAQTTRAALISKAVLGGLAITTLPMLGAAMGATSLAAVALLGGIVGLGAGIGLMAAGAVMRFKETADQAGSAANAVKQAATGIRDAFGGATAKGADLLLGGLARGLERITPLVSEFTSEFTAIGAASGRAIERFFGRIQQLGPEIGQMLRQVPDAIGPLGQLLGDLLAMFVRLANVGMPLVIDGLQWLSGAVRDFTRSLTAGRVQSALDLLGAGFRVIGDLVSGISQQLGPVLGPATKRLAGTLSRVARPLGQIAGSILSGLVQIADGALPGIEKAIKAIAPLFNELADSGVLRTLGQVFGTVVGYVVSQIPKLVDALRPIQPFITNVVVPAVKFLWAAFQTALPIVIGAIGVLAQALGWLGTQAPAVAEFFAAAWGRISSVASTVGGAIATAVRAVVSVIRSIVSAVRTAAGGVRSAFDGIVSFVSGLPGRIAKAASGMWDGLKAGLDAVVEWIRRRINDLTSAISSIPLMPDIPTIQAPAGDGGPFLGAAADAVAGATKKPKRRKRATGGMVAYGETTLVGERGPELVQLPTGSKVTPAHETARQLGAQAITRVIQIVMPDGRVLAEAVDRENLRDLATA</sequence>
<dbReference type="Proteomes" id="UP001277761">
    <property type="component" value="Unassembled WGS sequence"/>
</dbReference>
<evidence type="ECO:0000313" key="2">
    <source>
        <dbReference type="EMBL" id="MDX8151869.1"/>
    </source>
</evidence>
<keyword evidence="1" id="KW-0812">Transmembrane</keyword>
<protein>
    <recommendedName>
        <fullName evidence="4">Phage tail protein</fullName>
    </recommendedName>
</protein>
<keyword evidence="3" id="KW-1185">Reference proteome</keyword>
<keyword evidence="1" id="KW-1133">Transmembrane helix</keyword>
<accession>A0ABU4VJ52</accession>
<evidence type="ECO:0008006" key="4">
    <source>
        <dbReference type="Google" id="ProtNLM"/>
    </source>
</evidence>
<keyword evidence="1" id="KW-0472">Membrane</keyword>
<evidence type="ECO:0000313" key="3">
    <source>
        <dbReference type="Proteomes" id="UP001277761"/>
    </source>
</evidence>
<proteinExistence type="predicted"/>
<organism evidence="2 3">
    <name type="scientific">Patulibacter brassicae</name>
    <dbReference type="NCBI Taxonomy" id="1705717"/>
    <lineage>
        <taxon>Bacteria</taxon>
        <taxon>Bacillati</taxon>
        <taxon>Actinomycetota</taxon>
        <taxon>Thermoleophilia</taxon>
        <taxon>Solirubrobacterales</taxon>
        <taxon>Patulibacteraceae</taxon>
        <taxon>Patulibacter</taxon>
    </lineage>
</organism>
<gene>
    <name evidence="2" type="ORF">SK069_09715</name>
</gene>
<name>A0ABU4VJ52_9ACTN</name>
<dbReference type="RefSeq" id="WP_319954024.1">
    <property type="nucleotide sequence ID" value="NZ_JAXAVX010000004.1"/>
</dbReference>